<dbReference type="Pfam" id="PF00001">
    <property type="entry name" value="7tm_1"/>
    <property type="match status" value="1"/>
</dbReference>
<feature type="region of interest" description="Disordered" evidence="8">
    <location>
        <begin position="307"/>
        <end position="341"/>
    </location>
</feature>
<dbReference type="PANTHER" id="PTHR24243">
    <property type="entry name" value="G-PROTEIN COUPLED RECEPTOR"/>
    <property type="match status" value="1"/>
</dbReference>
<reference evidence="11" key="2">
    <citation type="submission" date="2021-01" db="UniProtKB">
        <authorList>
            <consortium name="EnsemblMetazoa"/>
        </authorList>
    </citation>
    <scope>IDENTIFICATION</scope>
</reference>
<feature type="transmembrane region" description="Helical" evidence="9">
    <location>
        <begin position="150"/>
        <end position="172"/>
    </location>
</feature>
<keyword evidence="3 9" id="KW-1133">Transmembrane helix</keyword>
<accession>A0A7M7NIV4</accession>
<dbReference type="KEGG" id="spu:100893347"/>
<evidence type="ECO:0000256" key="1">
    <source>
        <dbReference type="ARBA" id="ARBA00004141"/>
    </source>
</evidence>
<keyword evidence="12" id="KW-1185">Reference proteome</keyword>
<dbReference type="PRINTS" id="PR00237">
    <property type="entry name" value="GPCRRHODOPSN"/>
</dbReference>
<evidence type="ECO:0000256" key="9">
    <source>
        <dbReference type="SAM" id="Phobius"/>
    </source>
</evidence>
<dbReference type="Gene3D" id="1.20.1070.10">
    <property type="entry name" value="Rhodopsin 7-helix transmembrane proteins"/>
    <property type="match status" value="1"/>
</dbReference>
<evidence type="ECO:0000256" key="7">
    <source>
        <dbReference type="ARBA" id="ARBA00023224"/>
    </source>
</evidence>
<dbReference type="OrthoDB" id="6151005at2759"/>
<dbReference type="GeneID" id="100893347"/>
<dbReference type="CDD" id="cd00637">
    <property type="entry name" value="7tm_classA_rhodopsin-like"/>
    <property type="match status" value="1"/>
</dbReference>
<sequence length="368" mass="41787">MHTITNYYLLNLAVSDLSFLSLAAGDKLALYLASPMVDDQRVLGVWGCTLLYYTTNICFFASMFLITAAMAEKFYAVCKPLRHRVVSGIKRTVRTIVTVWIVALLFAFCLIPSHAVYNDYQVIWPDEDVYSSFPFDVGKCEPVGSIAANYIANGIQTIPFIVVMIVNVYMDVRIVKALTTRMRAHPGSIAANERLHGIINARNQRTRNQVVRMLVINGVVFFCLLSPFQIFSFYRMIEGLVTDTNAVVATRTRQLVWAFRTLSYINPAVNPFIYTLSNKRYRRAFILAIPCLKRLFLRHSKPDQSTLPRTVQLQLSTDESKNKNQESPSENSTQETAEQDNHHDIEQTLSYISDSIIDHSETDAICQL</sequence>
<dbReference type="GO" id="GO:0007186">
    <property type="term" value="P:G protein-coupled receptor signaling pathway"/>
    <property type="evidence" value="ECO:0000318"/>
    <property type="project" value="GO_Central"/>
</dbReference>
<feature type="domain" description="G-protein coupled receptors family 1 profile" evidence="10">
    <location>
        <begin position="1"/>
        <end position="274"/>
    </location>
</feature>
<dbReference type="PROSITE" id="PS50262">
    <property type="entry name" value="G_PROTEIN_RECEP_F1_2"/>
    <property type="match status" value="1"/>
</dbReference>
<name>A0A7M7NIV4_STRPU</name>
<evidence type="ECO:0000256" key="5">
    <source>
        <dbReference type="ARBA" id="ARBA00023136"/>
    </source>
</evidence>
<dbReference type="Proteomes" id="UP000007110">
    <property type="component" value="Unassembled WGS sequence"/>
</dbReference>
<dbReference type="EnsemblMetazoa" id="XM_030981273">
    <property type="protein sequence ID" value="XP_030837133"/>
    <property type="gene ID" value="LOC100893347"/>
</dbReference>
<evidence type="ECO:0000256" key="2">
    <source>
        <dbReference type="ARBA" id="ARBA00022692"/>
    </source>
</evidence>
<keyword evidence="6" id="KW-0675">Receptor</keyword>
<dbReference type="InterPro" id="IPR000276">
    <property type="entry name" value="GPCR_Rhodpsn"/>
</dbReference>
<dbReference type="GO" id="GO:0004930">
    <property type="term" value="F:G protein-coupled receptor activity"/>
    <property type="evidence" value="ECO:0000318"/>
    <property type="project" value="GO_Central"/>
</dbReference>
<evidence type="ECO:0000256" key="8">
    <source>
        <dbReference type="SAM" id="MobiDB-lite"/>
    </source>
</evidence>
<keyword evidence="5 9" id="KW-0472">Membrane</keyword>
<dbReference type="InParanoid" id="A0A7M7NIV4"/>
<evidence type="ECO:0000256" key="3">
    <source>
        <dbReference type="ARBA" id="ARBA00022989"/>
    </source>
</evidence>
<keyword evidence="4" id="KW-0297">G-protein coupled receptor</keyword>
<comment type="subcellular location">
    <subcellularLocation>
        <location evidence="1">Membrane</location>
        <topology evidence="1">Multi-pass membrane protein</topology>
    </subcellularLocation>
</comment>
<proteinExistence type="predicted"/>
<feature type="transmembrane region" description="Helical" evidence="9">
    <location>
        <begin position="92"/>
        <end position="117"/>
    </location>
</feature>
<dbReference type="InterPro" id="IPR017452">
    <property type="entry name" value="GPCR_Rhodpsn_7TM"/>
</dbReference>
<feature type="transmembrane region" description="Helical" evidence="9">
    <location>
        <begin position="214"/>
        <end position="237"/>
    </location>
</feature>
<dbReference type="SUPFAM" id="SSF81321">
    <property type="entry name" value="Family A G protein-coupled receptor-like"/>
    <property type="match status" value="1"/>
</dbReference>
<feature type="transmembrane region" description="Helical" evidence="9">
    <location>
        <begin position="7"/>
        <end position="30"/>
    </location>
</feature>
<feature type="transmembrane region" description="Helical" evidence="9">
    <location>
        <begin position="50"/>
        <end position="71"/>
    </location>
</feature>
<reference evidence="12" key="1">
    <citation type="submission" date="2015-02" db="EMBL/GenBank/DDBJ databases">
        <title>Genome sequencing for Strongylocentrotus purpuratus.</title>
        <authorList>
            <person name="Murali S."/>
            <person name="Liu Y."/>
            <person name="Vee V."/>
            <person name="English A."/>
            <person name="Wang M."/>
            <person name="Skinner E."/>
            <person name="Han Y."/>
            <person name="Muzny D.M."/>
            <person name="Worley K.C."/>
            <person name="Gibbs R.A."/>
        </authorList>
    </citation>
    <scope>NUCLEOTIDE SEQUENCE</scope>
</reference>
<dbReference type="AlphaFoldDB" id="A0A7M7NIV4"/>
<keyword evidence="7" id="KW-0807">Transducer</keyword>
<evidence type="ECO:0000256" key="4">
    <source>
        <dbReference type="ARBA" id="ARBA00023040"/>
    </source>
</evidence>
<organism evidence="11 12">
    <name type="scientific">Strongylocentrotus purpuratus</name>
    <name type="common">Purple sea urchin</name>
    <dbReference type="NCBI Taxonomy" id="7668"/>
    <lineage>
        <taxon>Eukaryota</taxon>
        <taxon>Metazoa</taxon>
        <taxon>Echinodermata</taxon>
        <taxon>Eleutherozoa</taxon>
        <taxon>Echinozoa</taxon>
        <taxon>Echinoidea</taxon>
        <taxon>Euechinoidea</taxon>
        <taxon>Echinacea</taxon>
        <taxon>Camarodonta</taxon>
        <taxon>Echinidea</taxon>
        <taxon>Strongylocentrotidae</taxon>
        <taxon>Strongylocentrotus</taxon>
    </lineage>
</organism>
<keyword evidence="2 9" id="KW-0812">Transmembrane</keyword>
<dbReference type="RefSeq" id="XP_030837133.1">
    <property type="nucleotide sequence ID" value="XM_030981273.1"/>
</dbReference>
<evidence type="ECO:0000313" key="12">
    <source>
        <dbReference type="Proteomes" id="UP000007110"/>
    </source>
</evidence>
<evidence type="ECO:0000313" key="11">
    <source>
        <dbReference type="EnsemblMetazoa" id="XP_030837133"/>
    </source>
</evidence>
<dbReference type="GO" id="GO:0005886">
    <property type="term" value="C:plasma membrane"/>
    <property type="evidence" value="ECO:0000318"/>
    <property type="project" value="GO_Central"/>
</dbReference>
<dbReference type="OMA" id="EWMRTIT"/>
<feature type="compositionally biased region" description="Polar residues" evidence="8">
    <location>
        <begin position="325"/>
        <end position="336"/>
    </location>
</feature>
<evidence type="ECO:0000259" key="10">
    <source>
        <dbReference type="PROSITE" id="PS50262"/>
    </source>
</evidence>
<dbReference type="PANTHER" id="PTHR24243:SF208">
    <property type="entry name" value="PYROKININ-1 RECEPTOR"/>
    <property type="match status" value="1"/>
</dbReference>
<feature type="compositionally biased region" description="Polar residues" evidence="8">
    <location>
        <begin position="307"/>
        <end position="317"/>
    </location>
</feature>
<protein>
    <recommendedName>
        <fullName evidence="10">G-protein coupled receptors family 1 profile domain-containing protein</fullName>
    </recommendedName>
</protein>
<evidence type="ECO:0000256" key="6">
    <source>
        <dbReference type="ARBA" id="ARBA00023170"/>
    </source>
</evidence>